<sequence>MIPTKIRESRRVKALKLPKNLERLYKEGKCRECAVVVTRMDFAKILGKFTKVKIQYESSTTPKSKLNTEITSPNSMSRLKSNENGMVLIHRKTYSQNTLKDGTKKTRVRESSPIATNILKENNRLKKPVLKDKNSNYSKGNQKSNTNLKQYGIVFEDPLVSNNCNNDANLKIMLADLLAEINESILPSEDWCIDYFPKKDEPKDDQVYDRIAAELEDLMYNEKPVTKLEEKPEVTEGKVDDFPSIMDILNDNSSESKPIDQSSTLEFKSNLESSDVEAMLLGKTNTTCETMVSTPMEVDNTTMGTLIEDVTQLNTIQDTLNNVDETVPVSEDILPKLDVCDEVENPHSPSILDEALQKGIEEHLPVKPIIEPSLEEAETKEKDVNASVTPIEVKETETKDMDAEVKVTEPEIKVSATNVDTENSGSNNAVKSKDDKNLLALKDDITHVVFKKTKGGACSKSVTCPKNLKYCIEIEDKSVEFLGAPKFITSLEDLKVLLQIVNESELDSLYVLH</sequence>
<organism evidence="1">
    <name type="scientific">Heliothis virescens</name>
    <name type="common">Tobacco budworm moth</name>
    <dbReference type="NCBI Taxonomy" id="7102"/>
    <lineage>
        <taxon>Eukaryota</taxon>
        <taxon>Metazoa</taxon>
        <taxon>Ecdysozoa</taxon>
        <taxon>Arthropoda</taxon>
        <taxon>Hexapoda</taxon>
        <taxon>Insecta</taxon>
        <taxon>Pterygota</taxon>
        <taxon>Neoptera</taxon>
        <taxon>Endopterygota</taxon>
        <taxon>Lepidoptera</taxon>
        <taxon>Glossata</taxon>
        <taxon>Ditrysia</taxon>
        <taxon>Noctuoidea</taxon>
        <taxon>Noctuidae</taxon>
        <taxon>Heliothinae</taxon>
        <taxon>Heliothis</taxon>
    </lineage>
</organism>
<name>A0A2A4J8J4_HELVI</name>
<protein>
    <submittedName>
        <fullName evidence="1">Uncharacterized protein</fullName>
    </submittedName>
</protein>
<accession>A0A2A4J8J4</accession>
<proteinExistence type="predicted"/>
<dbReference type="AlphaFoldDB" id="A0A2A4J8J4"/>
<reference evidence="1" key="1">
    <citation type="submission" date="2017-09" db="EMBL/GenBank/DDBJ databases">
        <title>Contemporary evolution of a Lepidopteran species, Heliothis virescens, in response to modern agricultural practices.</title>
        <authorList>
            <person name="Fritz M.L."/>
            <person name="Deyonke A.M."/>
            <person name="Papanicolaou A."/>
            <person name="Micinski S."/>
            <person name="Westbrook J."/>
            <person name="Gould F."/>
        </authorList>
    </citation>
    <scope>NUCLEOTIDE SEQUENCE [LARGE SCALE GENOMIC DNA]</scope>
    <source>
        <strain evidence="1">HvINT-</strain>
        <tissue evidence="1">Whole body</tissue>
    </source>
</reference>
<evidence type="ECO:0000313" key="1">
    <source>
        <dbReference type="EMBL" id="PCG67713.1"/>
    </source>
</evidence>
<comment type="caution">
    <text evidence="1">The sequence shown here is derived from an EMBL/GenBank/DDBJ whole genome shotgun (WGS) entry which is preliminary data.</text>
</comment>
<gene>
    <name evidence="1" type="ORF">B5V51_6040</name>
</gene>
<dbReference type="EMBL" id="NWSH01002670">
    <property type="protein sequence ID" value="PCG67713.1"/>
    <property type="molecule type" value="Genomic_DNA"/>
</dbReference>